<dbReference type="Proteomes" id="UP001596104">
    <property type="component" value="Unassembled WGS sequence"/>
</dbReference>
<dbReference type="EMBL" id="JBHSLV010000002">
    <property type="protein sequence ID" value="MFC5391308.1"/>
    <property type="molecule type" value="Genomic_DNA"/>
</dbReference>
<sequence length="329" mass="36778">MKTRTLAAAFGVIFNLLASSSWAGDRTVVKQPETTTMIDIAGQQVPVVKGGLYDRYRSNPPLSVIAAEAPDVDLSWFRQLKKERVDIGFESYSPNFYYKNSRVTTIFTADLDKLKELMPAEVLAKVQPLQIWPGRGLIALTAYTYRYCDNDSYEEIGLSVITNKPGSFNLGPFSLLGQMMDSDFWGYVLKLPVNTELARVRGVVGYNLPKWLTDISYKETDKSVVVEIFDAQTRKVDVTFETRKLSDVSSKESMVKNSFTNLDQKGRLTTGYTISRQLRHASSSSADSVKLTLGDGSLSTYIKALKLGTLVKYEYVPEFQGALYSPKVL</sequence>
<proteinExistence type="predicted"/>
<gene>
    <name evidence="2" type="ORF">ACFPPC_01475</name>
</gene>
<keyword evidence="1" id="KW-0732">Signal</keyword>
<evidence type="ECO:0000313" key="2">
    <source>
        <dbReference type="EMBL" id="MFC5391308.1"/>
    </source>
</evidence>
<organism evidence="2 3">
    <name type="scientific">Bosea vestrisii</name>
    <dbReference type="NCBI Taxonomy" id="151416"/>
    <lineage>
        <taxon>Bacteria</taxon>
        <taxon>Pseudomonadati</taxon>
        <taxon>Pseudomonadota</taxon>
        <taxon>Alphaproteobacteria</taxon>
        <taxon>Hyphomicrobiales</taxon>
        <taxon>Boseaceae</taxon>
        <taxon>Bosea</taxon>
    </lineage>
</organism>
<comment type="caution">
    <text evidence="2">The sequence shown here is derived from an EMBL/GenBank/DDBJ whole genome shotgun (WGS) entry which is preliminary data.</text>
</comment>
<reference evidence="3" key="1">
    <citation type="journal article" date="2019" name="Int. J. Syst. Evol. Microbiol.">
        <title>The Global Catalogue of Microorganisms (GCM) 10K type strain sequencing project: providing services to taxonomists for standard genome sequencing and annotation.</title>
        <authorList>
            <consortium name="The Broad Institute Genomics Platform"/>
            <consortium name="The Broad Institute Genome Sequencing Center for Infectious Disease"/>
            <person name="Wu L."/>
            <person name="Ma J."/>
        </authorList>
    </citation>
    <scope>NUCLEOTIDE SEQUENCE [LARGE SCALE GENOMIC DNA]</scope>
    <source>
        <strain evidence="3">CGMCC 1.16326</strain>
    </source>
</reference>
<accession>A0ABW0H2M3</accession>
<protein>
    <submittedName>
        <fullName evidence="2">Acetoacetate decarboxylase (ADC)</fullName>
    </submittedName>
</protein>
<keyword evidence="3" id="KW-1185">Reference proteome</keyword>
<dbReference type="Gene3D" id="2.40.400.10">
    <property type="entry name" value="Acetoacetate decarboxylase-like"/>
    <property type="match status" value="1"/>
</dbReference>
<dbReference type="SUPFAM" id="SSF160104">
    <property type="entry name" value="Acetoacetate decarboxylase-like"/>
    <property type="match status" value="1"/>
</dbReference>
<feature type="signal peptide" evidence="1">
    <location>
        <begin position="1"/>
        <end position="23"/>
    </location>
</feature>
<evidence type="ECO:0000313" key="3">
    <source>
        <dbReference type="Proteomes" id="UP001596104"/>
    </source>
</evidence>
<evidence type="ECO:0000256" key="1">
    <source>
        <dbReference type="SAM" id="SignalP"/>
    </source>
</evidence>
<dbReference type="InterPro" id="IPR023375">
    <property type="entry name" value="ADC_dom_sf"/>
</dbReference>
<feature type="chain" id="PRO_5046399518" evidence="1">
    <location>
        <begin position="24"/>
        <end position="329"/>
    </location>
</feature>
<name>A0ABW0H2M3_9HYPH</name>
<dbReference type="RefSeq" id="WP_377006100.1">
    <property type="nucleotide sequence ID" value="NZ_JBHSLV010000002.1"/>
</dbReference>